<protein>
    <submittedName>
        <fullName evidence="1">Uncharacterized protein</fullName>
    </submittedName>
</protein>
<gene>
    <name evidence="1" type="ORF">GCM10023258_11480</name>
</gene>
<sequence>MPERGERDVVAVTGPVEQPGVAHPVELELEGLLAVDAVDVLGVLEVLSGLEVDGLDRRARR</sequence>
<proteinExistence type="predicted"/>
<keyword evidence="2" id="KW-1185">Reference proteome</keyword>
<organism evidence="1 2">
    <name type="scientific">Terrabacter aeriphilus</name>
    <dbReference type="NCBI Taxonomy" id="515662"/>
    <lineage>
        <taxon>Bacteria</taxon>
        <taxon>Bacillati</taxon>
        <taxon>Actinomycetota</taxon>
        <taxon>Actinomycetes</taxon>
        <taxon>Micrococcales</taxon>
        <taxon>Intrasporangiaceae</taxon>
        <taxon>Terrabacter</taxon>
    </lineage>
</organism>
<dbReference type="EMBL" id="BAABIW010000009">
    <property type="protein sequence ID" value="GAA5021789.1"/>
    <property type="molecule type" value="Genomic_DNA"/>
</dbReference>
<dbReference type="Proteomes" id="UP001500427">
    <property type="component" value="Unassembled WGS sequence"/>
</dbReference>
<accession>A0ABP9J7F0</accession>
<reference evidence="2" key="1">
    <citation type="journal article" date="2019" name="Int. J. Syst. Evol. Microbiol.">
        <title>The Global Catalogue of Microorganisms (GCM) 10K type strain sequencing project: providing services to taxonomists for standard genome sequencing and annotation.</title>
        <authorList>
            <consortium name="The Broad Institute Genomics Platform"/>
            <consortium name="The Broad Institute Genome Sequencing Center for Infectious Disease"/>
            <person name="Wu L."/>
            <person name="Ma J."/>
        </authorList>
    </citation>
    <scope>NUCLEOTIDE SEQUENCE [LARGE SCALE GENOMIC DNA]</scope>
    <source>
        <strain evidence="2">JCM 17687</strain>
    </source>
</reference>
<evidence type="ECO:0000313" key="2">
    <source>
        <dbReference type="Proteomes" id="UP001500427"/>
    </source>
</evidence>
<comment type="caution">
    <text evidence="1">The sequence shown here is derived from an EMBL/GenBank/DDBJ whole genome shotgun (WGS) entry which is preliminary data.</text>
</comment>
<name>A0ABP9J7F0_9MICO</name>
<evidence type="ECO:0000313" key="1">
    <source>
        <dbReference type="EMBL" id="GAA5021789.1"/>
    </source>
</evidence>